<dbReference type="Proteomes" id="UP000512167">
    <property type="component" value="Chromosome"/>
</dbReference>
<dbReference type="InterPro" id="IPR043128">
    <property type="entry name" value="Rev_trsase/Diguanyl_cyclase"/>
</dbReference>
<dbReference type="GO" id="GO:0071111">
    <property type="term" value="F:cyclic-guanylate-specific phosphodiesterase activity"/>
    <property type="evidence" value="ECO:0007669"/>
    <property type="project" value="InterPro"/>
</dbReference>
<dbReference type="SMART" id="SM00267">
    <property type="entry name" value="GGDEF"/>
    <property type="match status" value="1"/>
</dbReference>
<dbReference type="PANTHER" id="PTHR33121:SF71">
    <property type="entry name" value="OXYGEN SENSOR PROTEIN DOSP"/>
    <property type="match status" value="1"/>
</dbReference>
<dbReference type="Pfam" id="PF00990">
    <property type="entry name" value="GGDEF"/>
    <property type="match status" value="1"/>
</dbReference>
<keyword evidence="1" id="KW-0812">Transmembrane</keyword>
<dbReference type="SMART" id="SM00052">
    <property type="entry name" value="EAL"/>
    <property type="match status" value="1"/>
</dbReference>
<organism evidence="4 5">
    <name type="scientific">Hujiaoplasma nucleasis</name>
    <dbReference type="NCBI Taxonomy" id="2725268"/>
    <lineage>
        <taxon>Bacteria</taxon>
        <taxon>Bacillati</taxon>
        <taxon>Mycoplasmatota</taxon>
        <taxon>Mollicutes</taxon>
        <taxon>Candidatus Izemoplasmatales</taxon>
        <taxon>Hujiaoplasmataceae</taxon>
        <taxon>Hujiaoplasma</taxon>
    </lineage>
</organism>
<dbReference type="RefSeq" id="WP_312030921.1">
    <property type="nucleotide sequence ID" value="NZ_CP051151.1"/>
</dbReference>
<dbReference type="PANTHER" id="PTHR33121">
    <property type="entry name" value="CYCLIC DI-GMP PHOSPHODIESTERASE PDEF"/>
    <property type="match status" value="1"/>
</dbReference>
<dbReference type="SUPFAM" id="SSF55073">
    <property type="entry name" value="Nucleotide cyclase"/>
    <property type="match status" value="1"/>
</dbReference>
<name>A0A7L6N1G2_9MOLU</name>
<gene>
    <name evidence="4" type="ORF">HF295_04170</name>
</gene>
<dbReference type="Gene3D" id="3.20.20.450">
    <property type="entry name" value="EAL domain"/>
    <property type="match status" value="1"/>
</dbReference>
<dbReference type="CDD" id="cd01948">
    <property type="entry name" value="EAL"/>
    <property type="match status" value="1"/>
</dbReference>
<dbReference type="AlphaFoldDB" id="A0A7L6N1G2"/>
<dbReference type="InterPro" id="IPR035919">
    <property type="entry name" value="EAL_sf"/>
</dbReference>
<sequence length="502" mass="58675">MNILYTLEQTVGQAKPYEIVVAILIVVISTAALFFLYRNVINHLRMERKERQAINKETKAIKEKKEFKLFSKNKIVTSSNLKDRINEDIKQTKEGDLRILYSIDIDDFRQLVEKYDQKTIDKITSEMDKRLNKFSDQKNISGHLEKDKFLYYYMGQVNNEVIAQLGDQLLSVVNEPLKVDDISVTASIGVVVFPYDGIDADGLLKNADLAVYVAKKEGKARYHLYSQDLIEKERFNISYYEEIKNAIDNEEFLLYYQPIVDVKTGKIIGLESLLRWQHPEMGILPPGKFLNVMDLTGDITWFGLWGFERVVKKYSDWLKEFRIRQLFISINLSPKQLYIDDLARKFYDLTSKYGMKPDNFAFEVLDYFSINKNHVAMTNLHEFRKYGFRVAIDDNGDNFELADHMQDVAANIYKIPRNDLLMVMDNDPLSEDIYRVVKAAKDNHKIVIAEGVENTEMIKKMSEWGVRFMQGFYFSQPVDVDTAKEMVRKSPWNMDTFDEYTK</sequence>
<dbReference type="SUPFAM" id="SSF141868">
    <property type="entry name" value="EAL domain-like"/>
    <property type="match status" value="1"/>
</dbReference>
<evidence type="ECO:0000259" key="3">
    <source>
        <dbReference type="PROSITE" id="PS50887"/>
    </source>
</evidence>
<keyword evidence="1" id="KW-0472">Membrane</keyword>
<dbReference type="KEGG" id="tbk:HF295_04170"/>
<dbReference type="Pfam" id="PF00563">
    <property type="entry name" value="EAL"/>
    <property type="match status" value="1"/>
</dbReference>
<feature type="domain" description="GGDEF" evidence="3">
    <location>
        <begin position="96"/>
        <end position="227"/>
    </location>
</feature>
<dbReference type="InterPro" id="IPR000160">
    <property type="entry name" value="GGDEF_dom"/>
</dbReference>
<dbReference type="InterPro" id="IPR001633">
    <property type="entry name" value="EAL_dom"/>
</dbReference>
<dbReference type="NCBIfam" id="TIGR00254">
    <property type="entry name" value="GGDEF"/>
    <property type="match status" value="1"/>
</dbReference>
<dbReference type="PROSITE" id="PS50887">
    <property type="entry name" value="GGDEF"/>
    <property type="match status" value="1"/>
</dbReference>
<accession>A0A7L6N1G2</accession>
<proteinExistence type="predicted"/>
<feature type="domain" description="EAL" evidence="2">
    <location>
        <begin position="236"/>
        <end position="491"/>
    </location>
</feature>
<reference evidence="4 5" key="1">
    <citation type="submission" date="2020-04" db="EMBL/GenBank/DDBJ databases">
        <authorList>
            <person name="Zheng R.K."/>
            <person name="Sun C.M."/>
        </authorList>
    </citation>
    <scope>NUCLEOTIDE SEQUENCE [LARGE SCALE GENOMIC DNA]</scope>
    <source>
        <strain evidence="5">zrk29</strain>
    </source>
</reference>
<evidence type="ECO:0000256" key="1">
    <source>
        <dbReference type="SAM" id="Phobius"/>
    </source>
</evidence>
<dbReference type="Gene3D" id="3.30.70.270">
    <property type="match status" value="1"/>
</dbReference>
<keyword evidence="1" id="KW-1133">Transmembrane helix</keyword>
<protein>
    <submittedName>
        <fullName evidence="4">Bifunctional diguanylate cyclase/phosphodiesterase</fullName>
    </submittedName>
</protein>
<dbReference type="PROSITE" id="PS50883">
    <property type="entry name" value="EAL"/>
    <property type="match status" value="1"/>
</dbReference>
<dbReference type="InterPro" id="IPR050706">
    <property type="entry name" value="Cyclic-di-GMP_PDE-like"/>
</dbReference>
<evidence type="ECO:0000313" key="5">
    <source>
        <dbReference type="Proteomes" id="UP000512167"/>
    </source>
</evidence>
<dbReference type="InterPro" id="IPR029787">
    <property type="entry name" value="Nucleotide_cyclase"/>
</dbReference>
<evidence type="ECO:0000313" key="4">
    <source>
        <dbReference type="EMBL" id="QLY40100.1"/>
    </source>
</evidence>
<dbReference type="CDD" id="cd01949">
    <property type="entry name" value="GGDEF"/>
    <property type="match status" value="1"/>
</dbReference>
<evidence type="ECO:0000259" key="2">
    <source>
        <dbReference type="PROSITE" id="PS50883"/>
    </source>
</evidence>
<feature type="transmembrane region" description="Helical" evidence="1">
    <location>
        <begin position="20"/>
        <end position="41"/>
    </location>
</feature>
<dbReference type="EMBL" id="CP051151">
    <property type="protein sequence ID" value="QLY40100.1"/>
    <property type="molecule type" value="Genomic_DNA"/>
</dbReference>
<keyword evidence="5" id="KW-1185">Reference proteome</keyword>